<dbReference type="AlphaFoldDB" id="A0A940DRG9"/>
<evidence type="ECO:0000313" key="2">
    <source>
        <dbReference type="EMBL" id="MBO8483450.1"/>
    </source>
</evidence>
<sequence length="285" mass="30790">MKKIILILASVPLIVTSCMKGTNYEGSFYFTDTGIYNNSSEIFKDGATVYLFPAPSDGSRESVFAVGNTIAYFSCSTSSSLMGGFALSKQEWEKPETGSEEGDDTEGGAADESSATITETPGEYCVYGKSEKSSESPSAPFFYFRQTDMMPEHDMLFIPFESGTCTLKGMYVCNSASTVRAIRGENVDENVFNLNGDYTLTATGYLDGKVTGTATFLLAGKGKSKVTEGGVVKDSLVTGWSAFDLSKLGSVDYIDFDLALSDPADNLPYTDFCMDNFTAQIHISY</sequence>
<feature type="region of interest" description="Disordered" evidence="1">
    <location>
        <begin position="92"/>
        <end position="115"/>
    </location>
</feature>
<reference evidence="2" key="1">
    <citation type="submission" date="2020-10" db="EMBL/GenBank/DDBJ databases">
        <authorList>
            <person name="Gilroy R."/>
        </authorList>
    </citation>
    <scope>NUCLEOTIDE SEQUENCE</scope>
    <source>
        <strain evidence="2">G3-8215</strain>
    </source>
</reference>
<gene>
    <name evidence="2" type="ORF">IAB75_04990</name>
</gene>
<proteinExistence type="predicted"/>
<reference evidence="2" key="2">
    <citation type="journal article" date="2021" name="PeerJ">
        <title>Extensive microbial diversity within the chicken gut microbiome revealed by metagenomics and culture.</title>
        <authorList>
            <person name="Gilroy R."/>
            <person name="Ravi A."/>
            <person name="Getino M."/>
            <person name="Pursley I."/>
            <person name="Horton D.L."/>
            <person name="Alikhan N.F."/>
            <person name="Baker D."/>
            <person name="Gharbi K."/>
            <person name="Hall N."/>
            <person name="Watson M."/>
            <person name="Adriaenssens E.M."/>
            <person name="Foster-Nyarko E."/>
            <person name="Jarju S."/>
            <person name="Secka A."/>
            <person name="Antonio M."/>
            <person name="Oren A."/>
            <person name="Chaudhuri R.R."/>
            <person name="La Ragione R."/>
            <person name="Hildebrand F."/>
            <person name="Pallen M.J."/>
        </authorList>
    </citation>
    <scope>NUCLEOTIDE SEQUENCE</scope>
    <source>
        <strain evidence="2">G3-8215</strain>
    </source>
</reference>
<accession>A0A940DRG9</accession>
<evidence type="ECO:0000256" key="1">
    <source>
        <dbReference type="SAM" id="MobiDB-lite"/>
    </source>
</evidence>
<evidence type="ECO:0000313" key="3">
    <source>
        <dbReference type="Proteomes" id="UP000725002"/>
    </source>
</evidence>
<dbReference type="Gene3D" id="2.60.120.1350">
    <property type="entry name" value="Protein of unknown function DUF4465"/>
    <property type="match status" value="1"/>
</dbReference>
<protein>
    <submittedName>
        <fullName evidence="2">DUF4465 domain-containing protein</fullName>
    </submittedName>
</protein>
<dbReference type="Pfam" id="PF14717">
    <property type="entry name" value="DUF4465"/>
    <property type="match status" value="1"/>
</dbReference>
<dbReference type="EMBL" id="JADILV010000035">
    <property type="protein sequence ID" value="MBO8483450.1"/>
    <property type="molecule type" value="Genomic_DNA"/>
</dbReference>
<name>A0A940DRG9_9BACT</name>
<dbReference type="Proteomes" id="UP000725002">
    <property type="component" value="Unassembled WGS sequence"/>
</dbReference>
<comment type="caution">
    <text evidence="2">The sequence shown here is derived from an EMBL/GenBank/DDBJ whole genome shotgun (WGS) entry which is preliminary data.</text>
</comment>
<organism evidence="2 3">
    <name type="scientific">Candidatus Cryptobacteroides avicola</name>
    <dbReference type="NCBI Taxonomy" id="2840757"/>
    <lineage>
        <taxon>Bacteria</taxon>
        <taxon>Pseudomonadati</taxon>
        <taxon>Bacteroidota</taxon>
        <taxon>Bacteroidia</taxon>
        <taxon>Bacteroidales</taxon>
        <taxon>Candidatus Cryptobacteroides</taxon>
    </lineage>
</organism>
<dbReference type="InterPro" id="IPR027828">
    <property type="entry name" value="DUF4465"/>
</dbReference>
<dbReference type="PROSITE" id="PS51257">
    <property type="entry name" value="PROKAR_LIPOPROTEIN"/>
    <property type="match status" value="1"/>
</dbReference>